<feature type="transmembrane region" description="Helical" evidence="1">
    <location>
        <begin position="80"/>
        <end position="100"/>
    </location>
</feature>
<feature type="transmembrane region" description="Helical" evidence="1">
    <location>
        <begin position="38"/>
        <end position="60"/>
    </location>
</feature>
<sequence>MQTFFDQYIDLAVLALCFVFTIINMIRMVRQAAVPVRIVPAILLVFGATAIASFLGFGHLFEISFHAVERMITGTFTFDFRFYSLILLGMVLLSLSVRMLRQITGLFQGVPGSQMAIIKTMVLIVVVSAPTGAFSPIGFVPSIACAISLLGLPFALKGGVAAPIEEEIAVY</sequence>
<keyword evidence="1" id="KW-0812">Transmembrane</keyword>
<proteinExistence type="predicted"/>
<feature type="transmembrane region" description="Helical" evidence="1">
    <location>
        <begin position="6"/>
        <end position="26"/>
    </location>
</feature>
<feature type="transmembrane region" description="Helical" evidence="1">
    <location>
        <begin position="121"/>
        <end position="150"/>
    </location>
</feature>
<evidence type="ECO:0000313" key="2">
    <source>
        <dbReference type="EMBL" id="GAA4470595.1"/>
    </source>
</evidence>
<evidence type="ECO:0000313" key="3">
    <source>
        <dbReference type="Proteomes" id="UP001501175"/>
    </source>
</evidence>
<reference evidence="3" key="1">
    <citation type="journal article" date="2019" name="Int. J. Syst. Evol. Microbiol.">
        <title>The Global Catalogue of Microorganisms (GCM) 10K type strain sequencing project: providing services to taxonomists for standard genome sequencing and annotation.</title>
        <authorList>
            <consortium name="The Broad Institute Genomics Platform"/>
            <consortium name="The Broad Institute Genome Sequencing Center for Infectious Disease"/>
            <person name="Wu L."/>
            <person name="Ma J."/>
        </authorList>
    </citation>
    <scope>NUCLEOTIDE SEQUENCE [LARGE SCALE GENOMIC DNA]</scope>
    <source>
        <strain evidence="3">JCM 17927</strain>
    </source>
</reference>
<keyword evidence="3" id="KW-1185">Reference proteome</keyword>
<comment type="caution">
    <text evidence="2">The sequence shown here is derived from an EMBL/GenBank/DDBJ whole genome shotgun (WGS) entry which is preliminary data.</text>
</comment>
<dbReference type="EMBL" id="BAABHD010000084">
    <property type="protein sequence ID" value="GAA4470595.1"/>
    <property type="molecule type" value="Genomic_DNA"/>
</dbReference>
<dbReference type="Proteomes" id="UP001501175">
    <property type="component" value="Unassembled WGS sequence"/>
</dbReference>
<keyword evidence="1" id="KW-1133">Transmembrane helix</keyword>
<gene>
    <name evidence="2" type="ORF">GCM10023189_59500</name>
</gene>
<accession>A0ABP8NRL8</accession>
<evidence type="ECO:0000256" key="1">
    <source>
        <dbReference type="SAM" id="Phobius"/>
    </source>
</evidence>
<keyword evidence="1" id="KW-0472">Membrane</keyword>
<dbReference type="RefSeq" id="WP_345250123.1">
    <property type="nucleotide sequence ID" value="NZ_BAABHD010000084.1"/>
</dbReference>
<name>A0ABP8NRL8_9BACT</name>
<protein>
    <submittedName>
        <fullName evidence="2">Uncharacterized protein</fullName>
    </submittedName>
</protein>
<organism evidence="2 3">
    <name type="scientific">Nibrella saemangeumensis</name>
    <dbReference type="NCBI Taxonomy" id="1084526"/>
    <lineage>
        <taxon>Bacteria</taxon>
        <taxon>Pseudomonadati</taxon>
        <taxon>Bacteroidota</taxon>
        <taxon>Cytophagia</taxon>
        <taxon>Cytophagales</taxon>
        <taxon>Spirosomataceae</taxon>
        <taxon>Nibrella</taxon>
    </lineage>
</organism>